<dbReference type="AlphaFoldDB" id="A0A1I2XLR7"/>
<keyword evidence="2" id="KW-0812">Transmembrane</keyword>
<evidence type="ECO:0000259" key="9">
    <source>
        <dbReference type="PROSITE" id="PS50111"/>
    </source>
</evidence>
<keyword evidence="11" id="KW-1185">Reference proteome</keyword>
<keyword evidence="5 7" id="KW-0807">Transducer</keyword>
<feature type="domain" description="Methyl-accepting transducer" evidence="9">
    <location>
        <begin position="82"/>
        <end position="312"/>
    </location>
</feature>
<dbReference type="PROSITE" id="PS50111">
    <property type="entry name" value="CHEMOTAXIS_TRANSDUC_2"/>
    <property type="match status" value="1"/>
</dbReference>
<sequence length="403" mass="42946">MATEALLEARKRFSNPWAPRRDRDLDHGRPSLPMAAPSSAPRDTAVDTDSQASAVQAGPNSIDLLQGWLGLSTLQRRTLEALLGEIHLTSTDVEHNVHNLSDRFQNIAATTQNQADIVRNLVASIQTVQIQGKSLHLSEVASGLGETLSALMEKVAFLSSRGGETADALDAVLTELVSVEGSVAQIERINRQTNLLALNAKIEAARAGEAGRAFAIVADEVRALASSINGLSNTIKEQIGGIAVGLRGSRVLLNDIAAVNMSEESHLAEDRVRMVMQTLIEQNAQVSDVLQQTAETTQAITGDVAAAIVGMQFQDLAKQRLQNTGYMLEALGTALGQFEETTRSTVPAAGGAEPDKAWLEAAVARCTLGEVRGRLQQQLFPGSAYAPPIPSTTDDDLDGIDLF</sequence>
<feature type="region of interest" description="Disordered" evidence="8">
    <location>
        <begin position="382"/>
        <end position="403"/>
    </location>
</feature>
<evidence type="ECO:0000256" key="1">
    <source>
        <dbReference type="ARBA" id="ARBA00004141"/>
    </source>
</evidence>
<evidence type="ECO:0000256" key="2">
    <source>
        <dbReference type="ARBA" id="ARBA00022692"/>
    </source>
</evidence>
<accession>A0A1I2XLR7</accession>
<organism evidence="10 11">
    <name type="scientific">Methylobacterium gossipiicola</name>
    <dbReference type="NCBI Taxonomy" id="582675"/>
    <lineage>
        <taxon>Bacteria</taxon>
        <taxon>Pseudomonadati</taxon>
        <taxon>Pseudomonadota</taxon>
        <taxon>Alphaproteobacteria</taxon>
        <taxon>Hyphomicrobiales</taxon>
        <taxon>Methylobacteriaceae</taxon>
        <taxon>Methylobacterium</taxon>
    </lineage>
</organism>
<dbReference type="SMART" id="SM00283">
    <property type="entry name" value="MA"/>
    <property type="match status" value="1"/>
</dbReference>
<dbReference type="Proteomes" id="UP000199229">
    <property type="component" value="Unassembled WGS sequence"/>
</dbReference>
<dbReference type="PANTHER" id="PTHR32089">
    <property type="entry name" value="METHYL-ACCEPTING CHEMOTAXIS PROTEIN MCPB"/>
    <property type="match status" value="1"/>
</dbReference>
<evidence type="ECO:0000256" key="8">
    <source>
        <dbReference type="SAM" id="MobiDB-lite"/>
    </source>
</evidence>
<evidence type="ECO:0000256" key="6">
    <source>
        <dbReference type="ARBA" id="ARBA00029447"/>
    </source>
</evidence>
<dbReference type="InterPro" id="IPR004089">
    <property type="entry name" value="MCPsignal_dom"/>
</dbReference>
<dbReference type="GO" id="GO:0004888">
    <property type="term" value="F:transmembrane signaling receptor activity"/>
    <property type="evidence" value="ECO:0007669"/>
    <property type="project" value="InterPro"/>
</dbReference>
<name>A0A1I2XLR7_9HYPH</name>
<keyword evidence="3" id="KW-1133">Transmembrane helix</keyword>
<feature type="compositionally biased region" description="Basic and acidic residues" evidence="8">
    <location>
        <begin position="19"/>
        <end position="29"/>
    </location>
</feature>
<dbReference type="PANTHER" id="PTHR32089:SF119">
    <property type="entry name" value="METHYL-ACCEPTING CHEMOTAXIS PROTEIN CTPL"/>
    <property type="match status" value="1"/>
</dbReference>
<evidence type="ECO:0000256" key="7">
    <source>
        <dbReference type="PROSITE-ProRule" id="PRU00284"/>
    </source>
</evidence>
<dbReference type="PRINTS" id="PR00260">
    <property type="entry name" value="CHEMTRNSDUCR"/>
</dbReference>
<proteinExistence type="inferred from homology"/>
<gene>
    <name evidence="10" type="ORF">SAMN05192565_1464</name>
</gene>
<feature type="compositionally biased region" description="Acidic residues" evidence="8">
    <location>
        <begin position="393"/>
        <end position="403"/>
    </location>
</feature>
<dbReference type="GO" id="GO:0016020">
    <property type="term" value="C:membrane"/>
    <property type="evidence" value="ECO:0007669"/>
    <property type="project" value="UniProtKB-SubCell"/>
</dbReference>
<dbReference type="STRING" id="582675.SAMN05192565_1464"/>
<dbReference type="Pfam" id="PF00015">
    <property type="entry name" value="MCPsignal"/>
    <property type="match status" value="1"/>
</dbReference>
<comment type="subcellular location">
    <subcellularLocation>
        <location evidence="1">Membrane</location>
        <topology evidence="1">Multi-pass membrane protein</topology>
    </subcellularLocation>
</comment>
<dbReference type="GO" id="GO:0006935">
    <property type="term" value="P:chemotaxis"/>
    <property type="evidence" value="ECO:0007669"/>
    <property type="project" value="InterPro"/>
</dbReference>
<feature type="compositionally biased region" description="Low complexity" evidence="8">
    <location>
        <begin position="30"/>
        <end position="41"/>
    </location>
</feature>
<reference evidence="11" key="1">
    <citation type="submission" date="2016-10" db="EMBL/GenBank/DDBJ databases">
        <authorList>
            <person name="Varghese N."/>
            <person name="Submissions S."/>
        </authorList>
    </citation>
    <scope>NUCLEOTIDE SEQUENCE [LARGE SCALE GENOMIC DNA]</scope>
    <source>
        <strain evidence="11">Gh-105</strain>
    </source>
</reference>
<dbReference type="InterPro" id="IPR004090">
    <property type="entry name" value="Chemotax_Me-accpt_rcpt"/>
</dbReference>
<evidence type="ECO:0000256" key="5">
    <source>
        <dbReference type="ARBA" id="ARBA00023224"/>
    </source>
</evidence>
<dbReference type="EMBL" id="FOPM01000046">
    <property type="protein sequence ID" value="SFH13636.1"/>
    <property type="molecule type" value="Genomic_DNA"/>
</dbReference>
<dbReference type="Gene3D" id="1.10.287.950">
    <property type="entry name" value="Methyl-accepting chemotaxis protein"/>
    <property type="match status" value="1"/>
</dbReference>
<evidence type="ECO:0000256" key="4">
    <source>
        <dbReference type="ARBA" id="ARBA00023136"/>
    </source>
</evidence>
<evidence type="ECO:0000313" key="10">
    <source>
        <dbReference type="EMBL" id="SFH13636.1"/>
    </source>
</evidence>
<dbReference type="SUPFAM" id="SSF58104">
    <property type="entry name" value="Methyl-accepting chemotaxis protein (MCP) signaling domain"/>
    <property type="match status" value="1"/>
</dbReference>
<evidence type="ECO:0000313" key="11">
    <source>
        <dbReference type="Proteomes" id="UP000199229"/>
    </source>
</evidence>
<dbReference type="GO" id="GO:0007165">
    <property type="term" value="P:signal transduction"/>
    <property type="evidence" value="ECO:0007669"/>
    <property type="project" value="UniProtKB-KW"/>
</dbReference>
<protein>
    <submittedName>
        <fullName evidence="10">Methyl-accepting chemotaxis protein</fullName>
    </submittedName>
</protein>
<keyword evidence="4" id="KW-0472">Membrane</keyword>
<feature type="region of interest" description="Disordered" evidence="8">
    <location>
        <begin position="11"/>
        <end position="52"/>
    </location>
</feature>
<comment type="similarity">
    <text evidence="6">Belongs to the methyl-accepting chemotaxis (MCP) protein family.</text>
</comment>
<evidence type="ECO:0000256" key="3">
    <source>
        <dbReference type="ARBA" id="ARBA00022989"/>
    </source>
</evidence>